<proteinExistence type="predicted"/>
<protein>
    <recommendedName>
        <fullName evidence="2">Putative plant transposon protein domain-containing protein</fullName>
    </recommendedName>
</protein>
<feature type="domain" description="Putative plant transposon protein" evidence="2">
    <location>
        <begin position="29"/>
        <end position="138"/>
    </location>
</feature>
<evidence type="ECO:0000259" key="2">
    <source>
        <dbReference type="Pfam" id="PF20167"/>
    </source>
</evidence>
<accession>A0A2N9GR33</accession>
<dbReference type="Pfam" id="PF20167">
    <property type="entry name" value="Transposase_32"/>
    <property type="match status" value="1"/>
</dbReference>
<dbReference type="EMBL" id="OIVN01002225">
    <property type="protein sequence ID" value="SPD01820.1"/>
    <property type="molecule type" value="Genomic_DNA"/>
</dbReference>
<feature type="compositionally biased region" description="Basic and acidic residues" evidence="1">
    <location>
        <begin position="1"/>
        <end position="12"/>
    </location>
</feature>
<name>A0A2N9GR33_FAGSY</name>
<gene>
    <name evidence="3" type="ORF">FSB_LOCUS29702</name>
</gene>
<evidence type="ECO:0000313" key="3">
    <source>
        <dbReference type="EMBL" id="SPD01820.1"/>
    </source>
</evidence>
<sequence length="210" mass="24260">MPPRKKIGESSKKRQKVKAQEEETEVVDNAFCSSEDSNLQRIFKARPTLVPIKKPTNTELTIESQLIHHIITHNILPRSGSYEYISYLDLFLIWCILNRVKIDLAFYIAWHMDTCVKKKNAALPYGHHITSILEKFDIDLNGEKVTRKVLPSDVYGTTIMKQMRYILRENIWVKKGGIVEEEEDEEAQMEGDGTQGMMKLCMKALHLHVS</sequence>
<feature type="region of interest" description="Disordered" evidence="1">
    <location>
        <begin position="1"/>
        <end position="21"/>
    </location>
</feature>
<organism evidence="3">
    <name type="scientific">Fagus sylvatica</name>
    <name type="common">Beechnut</name>
    <dbReference type="NCBI Taxonomy" id="28930"/>
    <lineage>
        <taxon>Eukaryota</taxon>
        <taxon>Viridiplantae</taxon>
        <taxon>Streptophyta</taxon>
        <taxon>Embryophyta</taxon>
        <taxon>Tracheophyta</taxon>
        <taxon>Spermatophyta</taxon>
        <taxon>Magnoliopsida</taxon>
        <taxon>eudicotyledons</taxon>
        <taxon>Gunneridae</taxon>
        <taxon>Pentapetalae</taxon>
        <taxon>rosids</taxon>
        <taxon>fabids</taxon>
        <taxon>Fagales</taxon>
        <taxon>Fagaceae</taxon>
        <taxon>Fagus</taxon>
    </lineage>
</organism>
<reference evidence="3" key="1">
    <citation type="submission" date="2018-02" db="EMBL/GenBank/DDBJ databases">
        <authorList>
            <person name="Cohen D.B."/>
            <person name="Kent A.D."/>
        </authorList>
    </citation>
    <scope>NUCLEOTIDE SEQUENCE</scope>
</reference>
<evidence type="ECO:0000256" key="1">
    <source>
        <dbReference type="SAM" id="MobiDB-lite"/>
    </source>
</evidence>
<dbReference type="InterPro" id="IPR046796">
    <property type="entry name" value="Transposase_32_dom"/>
</dbReference>
<dbReference type="AlphaFoldDB" id="A0A2N9GR33"/>